<comment type="caution">
    <text evidence="7">The sequence shown here is derived from an EMBL/GenBank/DDBJ whole genome shotgun (WGS) entry which is preliminary data.</text>
</comment>
<dbReference type="InterPro" id="IPR050739">
    <property type="entry name" value="MFP"/>
</dbReference>
<evidence type="ECO:0000256" key="3">
    <source>
        <dbReference type="ARBA" id="ARBA00022989"/>
    </source>
</evidence>
<dbReference type="Gene3D" id="2.40.50.100">
    <property type="match status" value="1"/>
</dbReference>
<dbReference type="GO" id="GO:0016020">
    <property type="term" value="C:membrane"/>
    <property type="evidence" value="ECO:0007669"/>
    <property type="project" value="UniProtKB-SubCell"/>
</dbReference>
<dbReference type="EMBL" id="DWZD01000053">
    <property type="protein sequence ID" value="HJA80091.1"/>
    <property type="molecule type" value="Genomic_DNA"/>
</dbReference>
<evidence type="ECO:0000256" key="5">
    <source>
        <dbReference type="SAM" id="MobiDB-lite"/>
    </source>
</evidence>
<dbReference type="Gene3D" id="1.10.287.470">
    <property type="entry name" value="Helix hairpin bin"/>
    <property type="match status" value="1"/>
</dbReference>
<organism evidence="7 8">
    <name type="scientific">Candidatus Desulfovibrio intestinavium</name>
    <dbReference type="NCBI Taxonomy" id="2838534"/>
    <lineage>
        <taxon>Bacteria</taxon>
        <taxon>Pseudomonadati</taxon>
        <taxon>Thermodesulfobacteriota</taxon>
        <taxon>Desulfovibrionia</taxon>
        <taxon>Desulfovibrionales</taxon>
        <taxon>Desulfovibrionaceae</taxon>
        <taxon>Desulfovibrio</taxon>
    </lineage>
</organism>
<evidence type="ECO:0000256" key="1">
    <source>
        <dbReference type="ARBA" id="ARBA00004167"/>
    </source>
</evidence>
<name>A0A9D2HN69_9BACT</name>
<reference evidence="7" key="1">
    <citation type="journal article" date="2021" name="PeerJ">
        <title>Extensive microbial diversity within the chicken gut microbiome revealed by metagenomics and culture.</title>
        <authorList>
            <person name="Gilroy R."/>
            <person name="Ravi A."/>
            <person name="Getino M."/>
            <person name="Pursley I."/>
            <person name="Horton D.L."/>
            <person name="Alikhan N.F."/>
            <person name="Baker D."/>
            <person name="Gharbi K."/>
            <person name="Hall N."/>
            <person name="Watson M."/>
            <person name="Adriaenssens E.M."/>
            <person name="Foster-Nyarko E."/>
            <person name="Jarju S."/>
            <person name="Secka A."/>
            <person name="Antonio M."/>
            <person name="Oren A."/>
            <person name="Chaudhuri R.R."/>
            <person name="La Ragione R."/>
            <person name="Hildebrand F."/>
            <person name="Pallen M.J."/>
        </authorList>
    </citation>
    <scope>NUCLEOTIDE SEQUENCE</scope>
    <source>
        <strain evidence="7">5032</strain>
    </source>
</reference>
<keyword evidence="4 6" id="KW-0472">Membrane</keyword>
<evidence type="ECO:0000256" key="6">
    <source>
        <dbReference type="SAM" id="Phobius"/>
    </source>
</evidence>
<feature type="compositionally biased region" description="Low complexity" evidence="5">
    <location>
        <begin position="231"/>
        <end position="247"/>
    </location>
</feature>
<dbReference type="PANTHER" id="PTHR30386:SF26">
    <property type="entry name" value="TRANSPORT PROTEIN COMB"/>
    <property type="match status" value="1"/>
</dbReference>
<keyword evidence="2 6" id="KW-0812">Transmembrane</keyword>
<feature type="region of interest" description="Disordered" evidence="5">
    <location>
        <begin position="1"/>
        <end position="23"/>
    </location>
</feature>
<gene>
    <name evidence="7" type="ORF">H9784_11095</name>
</gene>
<dbReference type="PANTHER" id="PTHR30386">
    <property type="entry name" value="MEMBRANE FUSION SUBUNIT OF EMRAB-TOLC MULTIDRUG EFFLUX PUMP"/>
    <property type="match status" value="1"/>
</dbReference>
<keyword evidence="3 6" id="KW-1133">Transmembrane helix</keyword>
<feature type="region of interest" description="Disordered" evidence="5">
    <location>
        <begin position="198"/>
        <end position="217"/>
    </location>
</feature>
<feature type="region of interest" description="Disordered" evidence="5">
    <location>
        <begin position="230"/>
        <end position="253"/>
    </location>
</feature>
<accession>A0A9D2HN69</accession>
<reference evidence="7" key="2">
    <citation type="submission" date="2021-04" db="EMBL/GenBank/DDBJ databases">
        <authorList>
            <person name="Gilroy R."/>
        </authorList>
    </citation>
    <scope>NUCLEOTIDE SEQUENCE</scope>
    <source>
        <strain evidence="7">5032</strain>
    </source>
</reference>
<feature type="transmembrane region" description="Helical" evidence="6">
    <location>
        <begin position="35"/>
        <end position="57"/>
    </location>
</feature>
<evidence type="ECO:0000256" key="4">
    <source>
        <dbReference type="ARBA" id="ARBA00023136"/>
    </source>
</evidence>
<sequence>MSEPMYLEMPSGEAPKEPPRSGLSGRDGLARYKKWLRWLPLGVVLLALVLVLALWWLSSGGRESRWAVLDARLVPVSSEFSAPVQQVMPQQGMHVDASQVVARLDVSAYARQLARAEREMAGLAPGMEEAAQRLAEAQAAELDMVTRLATARNEEAVSLQLRDRSVTEHVQAQLVLRGIQPQQGKAAWEKARQAEAAARTRMEQARDNYEKASRSRAALDQELQQIRNEVQQARARQGQTQARPRQANPLPPPDANLYAPVSGTVARVLLAAGQTAQPGSPVLLIAPDETDAWWVMAYYLAENAEGIAAGQEARIIPLQGPSAVAPSTVPAGTVWTGRVEEVLPPQNMTLPAGSGPDIQSPVSLVAVRIALTDGASLARAIPPGGQLACEIRTRSLWGFSGL</sequence>
<evidence type="ECO:0000313" key="7">
    <source>
        <dbReference type="EMBL" id="HJA80091.1"/>
    </source>
</evidence>
<dbReference type="Proteomes" id="UP000823821">
    <property type="component" value="Unassembled WGS sequence"/>
</dbReference>
<dbReference type="AlphaFoldDB" id="A0A9D2HN69"/>
<evidence type="ECO:0000313" key="8">
    <source>
        <dbReference type="Proteomes" id="UP000823821"/>
    </source>
</evidence>
<comment type="subcellular location">
    <subcellularLocation>
        <location evidence="1">Membrane</location>
        <topology evidence="1">Single-pass membrane protein</topology>
    </subcellularLocation>
</comment>
<protein>
    <submittedName>
        <fullName evidence="7">HlyD family efflux transporter periplasmic adaptor subunit</fullName>
    </submittedName>
</protein>
<evidence type="ECO:0000256" key="2">
    <source>
        <dbReference type="ARBA" id="ARBA00022692"/>
    </source>
</evidence>
<proteinExistence type="predicted"/>